<evidence type="ECO:0000256" key="7">
    <source>
        <dbReference type="ARBA" id="ARBA00022692"/>
    </source>
</evidence>
<evidence type="ECO:0000256" key="12">
    <source>
        <dbReference type="SAM" id="Phobius"/>
    </source>
</evidence>
<dbReference type="AlphaFoldDB" id="A0A9D1NS53"/>
<keyword evidence="11 12" id="KW-0472">Membrane</keyword>
<dbReference type="InterPro" id="IPR003594">
    <property type="entry name" value="HATPase_dom"/>
</dbReference>
<evidence type="ECO:0000256" key="4">
    <source>
        <dbReference type="ARBA" id="ARBA00022475"/>
    </source>
</evidence>
<dbReference type="PANTHER" id="PTHR45453:SF2">
    <property type="entry name" value="HISTIDINE KINASE"/>
    <property type="match status" value="1"/>
</dbReference>
<evidence type="ECO:0000256" key="10">
    <source>
        <dbReference type="ARBA" id="ARBA00023012"/>
    </source>
</evidence>
<name>A0A9D1NS53_9FIRM</name>
<evidence type="ECO:0000259" key="13">
    <source>
        <dbReference type="PROSITE" id="PS50109"/>
    </source>
</evidence>
<feature type="domain" description="Histidine kinase" evidence="13">
    <location>
        <begin position="126"/>
        <end position="323"/>
    </location>
</feature>
<keyword evidence="8 14" id="KW-0418">Kinase</keyword>
<dbReference type="EC" id="2.7.13.3" evidence="3"/>
<keyword evidence="5" id="KW-0597">Phosphoprotein</keyword>
<evidence type="ECO:0000256" key="11">
    <source>
        <dbReference type="ARBA" id="ARBA00023136"/>
    </source>
</evidence>
<keyword evidence="9 12" id="KW-1133">Transmembrane helix</keyword>
<accession>A0A9D1NS53</accession>
<sequence length="333" mass="37338">MRAWEFAASRALPLCFLGAGYLALSVFLLLWGLPGQVWLSVTILFAAAVALWLAVTFILERRRLRRLHRMLDGLEETYLAGELLPQPFNGTERLYFELMKRISRSAIEQTGKARREKEEYMEYVESWIHELKTPLTACTLMLDNRSDPAGLRRELKRAENLTDNILCYARLRTPWTDLKTQKTDLREAADEAVKSQASLLIAAGIRVEISGEGTVETDRKNLIFMIRQFLLNCARYCPGCTIRILIRDGEIRVEDDGIGIPDYEVDRVTERGFTGSNGRRLGNSTGMGLYLVKGLCDHMGIGLSICSRVGEGTQIALRFPGAGAGPVSSLTEM</sequence>
<comment type="caution">
    <text evidence="14">The sequence shown here is derived from an EMBL/GenBank/DDBJ whole genome shotgun (WGS) entry which is preliminary data.</text>
</comment>
<feature type="transmembrane region" description="Helical" evidence="12">
    <location>
        <begin position="37"/>
        <end position="59"/>
    </location>
</feature>
<evidence type="ECO:0000256" key="8">
    <source>
        <dbReference type="ARBA" id="ARBA00022777"/>
    </source>
</evidence>
<dbReference type="PANTHER" id="PTHR45453">
    <property type="entry name" value="PHOSPHATE REGULON SENSOR PROTEIN PHOR"/>
    <property type="match status" value="1"/>
</dbReference>
<dbReference type="InterPro" id="IPR004358">
    <property type="entry name" value="Sig_transdc_His_kin-like_C"/>
</dbReference>
<evidence type="ECO:0000256" key="2">
    <source>
        <dbReference type="ARBA" id="ARBA00004651"/>
    </source>
</evidence>
<dbReference type="PROSITE" id="PS50109">
    <property type="entry name" value="HIS_KIN"/>
    <property type="match status" value="1"/>
</dbReference>
<dbReference type="Proteomes" id="UP000886723">
    <property type="component" value="Unassembled WGS sequence"/>
</dbReference>
<dbReference type="EMBL" id="DVON01000002">
    <property type="protein sequence ID" value="HIV11527.1"/>
    <property type="molecule type" value="Genomic_DNA"/>
</dbReference>
<gene>
    <name evidence="14" type="ORF">IAA63_00115</name>
</gene>
<protein>
    <recommendedName>
        <fullName evidence="3">histidine kinase</fullName>
        <ecNumber evidence="3">2.7.13.3</ecNumber>
    </recommendedName>
</protein>
<dbReference type="GO" id="GO:0016036">
    <property type="term" value="P:cellular response to phosphate starvation"/>
    <property type="evidence" value="ECO:0007669"/>
    <property type="project" value="TreeGrafter"/>
</dbReference>
<feature type="transmembrane region" description="Helical" evidence="12">
    <location>
        <begin position="12"/>
        <end position="31"/>
    </location>
</feature>
<keyword evidence="4" id="KW-1003">Cell membrane</keyword>
<evidence type="ECO:0000256" key="3">
    <source>
        <dbReference type="ARBA" id="ARBA00012438"/>
    </source>
</evidence>
<dbReference type="SUPFAM" id="SSF55874">
    <property type="entry name" value="ATPase domain of HSP90 chaperone/DNA topoisomerase II/histidine kinase"/>
    <property type="match status" value="1"/>
</dbReference>
<dbReference type="InterPro" id="IPR003661">
    <property type="entry name" value="HisK_dim/P_dom"/>
</dbReference>
<organism evidence="14 15">
    <name type="scientific">Candidatus Pullilachnospira stercoravium</name>
    <dbReference type="NCBI Taxonomy" id="2840913"/>
    <lineage>
        <taxon>Bacteria</taxon>
        <taxon>Bacillati</taxon>
        <taxon>Bacillota</taxon>
        <taxon>Clostridia</taxon>
        <taxon>Lachnospirales</taxon>
        <taxon>Lachnospiraceae</taxon>
        <taxon>Lachnospiraceae incertae sedis</taxon>
        <taxon>Candidatus Pullilachnospira</taxon>
    </lineage>
</organism>
<dbReference type="Pfam" id="PF02518">
    <property type="entry name" value="HATPase_c"/>
    <property type="match status" value="1"/>
</dbReference>
<dbReference type="CDD" id="cd00082">
    <property type="entry name" value="HisKA"/>
    <property type="match status" value="1"/>
</dbReference>
<comment type="subcellular location">
    <subcellularLocation>
        <location evidence="2">Cell membrane</location>
        <topology evidence="2">Multi-pass membrane protein</topology>
    </subcellularLocation>
</comment>
<dbReference type="GO" id="GO:0004721">
    <property type="term" value="F:phosphoprotein phosphatase activity"/>
    <property type="evidence" value="ECO:0007669"/>
    <property type="project" value="TreeGrafter"/>
</dbReference>
<keyword evidence="10" id="KW-0902">Two-component regulatory system</keyword>
<dbReference type="Gene3D" id="3.30.565.10">
    <property type="entry name" value="Histidine kinase-like ATPase, C-terminal domain"/>
    <property type="match status" value="1"/>
</dbReference>
<dbReference type="InterPro" id="IPR036890">
    <property type="entry name" value="HATPase_C_sf"/>
</dbReference>
<proteinExistence type="predicted"/>
<reference evidence="14" key="1">
    <citation type="submission" date="2020-10" db="EMBL/GenBank/DDBJ databases">
        <authorList>
            <person name="Gilroy R."/>
        </authorList>
    </citation>
    <scope>NUCLEOTIDE SEQUENCE</scope>
    <source>
        <strain evidence="14">ChiBcec2-4451</strain>
    </source>
</reference>
<dbReference type="InterPro" id="IPR036097">
    <property type="entry name" value="HisK_dim/P_sf"/>
</dbReference>
<evidence type="ECO:0000256" key="6">
    <source>
        <dbReference type="ARBA" id="ARBA00022679"/>
    </source>
</evidence>
<keyword evidence="6" id="KW-0808">Transferase</keyword>
<evidence type="ECO:0000256" key="5">
    <source>
        <dbReference type="ARBA" id="ARBA00022553"/>
    </source>
</evidence>
<comment type="catalytic activity">
    <reaction evidence="1">
        <text>ATP + protein L-histidine = ADP + protein N-phospho-L-histidine.</text>
        <dbReference type="EC" id="2.7.13.3"/>
    </reaction>
</comment>
<dbReference type="InterPro" id="IPR005467">
    <property type="entry name" value="His_kinase_dom"/>
</dbReference>
<evidence type="ECO:0000256" key="1">
    <source>
        <dbReference type="ARBA" id="ARBA00000085"/>
    </source>
</evidence>
<keyword evidence="7 12" id="KW-0812">Transmembrane</keyword>
<dbReference type="GO" id="GO:0000155">
    <property type="term" value="F:phosphorelay sensor kinase activity"/>
    <property type="evidence" value="ECO:0007669"/>
    <property type="project" value="InterPro"/>
</dbReference>
<evidence type="ECO:0000313" key="15">
    <source>
        <dbReference type="Proteomes" id="UP000886723"/>
    </source>
</evidence>
<reference evidence="14" key="2">
    <citation type="journal article" date="2021" name="PeerJ">
        <title>Extensive microbial diversity within the chicken gut microbiome revealed by metagenomics and culture.</title>
        <authorList>
            <person name="Gilroy R."/>
            <person name="Ravi A."/>
            <person name="Getino M."/>
            <person name="Pursley I."/>
            <person name="Horton D.L."/>
            <person name="Alikhan N.F."/>
            <person name="Baker D."/>
            <person name="Gharbi K."/>
            <person name="Hall N."/>
            <person name="Watson M."/>
            <person name="Adriaenssens E.M."/>
            <person name="Foster-Nyarko E."/>
            <person name="Jarju S."/>
            <person name="Secka A."/>
            <person name="Antonio M."/>
            <person name="Oren A."/>
            <person name="Chaudhuri R.R."/>
            <person name="La Ragione R."/>
            <person name="Hildebrand F."/>
            <person name="Pallen M.J."/>
        </authorList>
    </citation>
    <scope>NUCLEOTIDE SEQUENCE</scope>
    <source>
        <strain evidence="14">ChiBcec2-4451</strain>
    </source>
</reference>
<evidence type="ECO:0000256" key="9">
    <source>
        <dbReference type="ARBA" id="ARBA00022989"/>
    </source>
</evidence>
<dbReference type="SMART" id="SM00387">
    <property type="entry name" value="HATPase_c"/>
    <property type="match status" value="1"/>
</dbReference>
<dbReference type="SUPFAM" id="SSF47384">
    <property type="entry name" value="Homodimeric domain of signal transducing histidine kinase"/>
    <property type="match status" value="1"/>
</dbReference>
<dbReference type="InterPro" id="IPR050351">
    <property type="entry name" value="BphY/WalK/GraS-like"/>
</dbReference>
<dbReference type="PRINTS" id="PR00344">
    <property type="entry name" value="BCTRLSENSOR"/>
</dbReference>
<dbReference type="GO" id="GO:0005886">
    <property type="term" value="C:plasma membrane"/>
    <property type="evidence" value="ECO:0007669"/>
    <property type="project" value="UniProtKB-SubCell"/>
</dbReference>
<evidence type="ECO:0000313" key="14">
    <source>
        <dbReference type="EMBL" id="HIV11527.1"/>
    </source>
</evidence>